<dbReference type="Gene3D" id="3.40.50.150">
    <property type="entry name" value="Vaccinia Virus protein VP39"/>
    <property type="match status" value="1"/>
</dbReference>
<keyword evidence="3" id="KW-0175">Coiled coil</keyword>
<accession>A0ABV2IH66</accession>
<dbReference type="PANTHER" id="PTHR40048">
    <property type="entry name" value="RHAMNOSYL O-METHYLTRANSFERASE"/>
    <property type="match status" value="1"/>
</dbReference>
<dbReference type="InterPro" id="IPR007739">
    <property type="entry name" value="RgpF"/>
</dbReference>
<evidence type="ECO:0000256" key="1">
    <source>
        <dbReference type="ARBA" id="ARBA00022603"/>
    </source>
</evidence>
<proteinExistence type="predicted"/>
<evidence type="ECO:0000313" key="7">
    <source>
        <dbReference type="Proteomes" id="UP001549164"/>
    </source>
</evidence>
<dbReference type="InterPro" id="IPR001296">
    <property type="entry name" value="Glyco_trans_1"/>
</dbReference>
<feature type="coiled-coil region" evidence="3">
    <location>
        <begin position="276"/>
        <end position="352"/>
    </location>
</feature>
<dbReference type="EMBL" id="JBEPLY010000022">
    <property type="protein sequence ID" value="MET3602146.1"/>
    <property type="molecule type" value="Genomic_DNA"/>
</dbReference>
<evidence type="ECO:0000259" key="5">
    <source>
        <dbReference type="Pfam" id="PF00534"/>
    </source>
</evidence>
<evidence type="ECO:0000256" key="2">
    <source>
        <dbReference type="ARBA" id="ARBA00022679"/>
    </source>
</evidence>
<protein>
    <submittedName>
        <fullName evidence="6">Glycosyltransferase involved in cell wall biosynthesis</fullName>
    </submittedName>
</protein>
<evidence type="ECO:0000256" key="4">
    <source>
        <dbReference type="SAM" id="MobiDB-lite"/>
    </source>
</evidence>
<dbReference type="SUPFAM" id="SSF53756">
    <property type="entry name" value="UDP-Glycosyltransferase/glycogen phosphorylase"/>
    <property type="match status" value="1"/>
</dbReference>
<evidence type="ECO:0000256" key="3">
    <source>
        <dbReference type="SAM" id="Coils"/>
    </source>
</evidence>
<dbReference type="Gene3D" id="3.40.50.2000">
    <property type="entry name" value="Glycogen Phosphorylase B"/>
    <property type="match status" value="1"/>
</dbReference>
<dbReference type="Proteomes" id="UP001549164">
    <property type="component" value="Unassembled WGS sequence"/>
</dbReference>
<evidence type="ECO:0000313" key="6">
    <source>
        <dbReference type="EMBL" id="MET3602146.1"/>
    </source>
</evidence>
<dbReference type="Pfam" id="PF13578">
    <property type="entry name" value="Methyltransf_24"/>
    <property type="match status" value="1"/>
</dbReference>
<dbReference type="RefSeq" id="WP_354435900.1">
    <property type="nucleotide sequence ID" value="NZ_JBEPLY010000022.1"/>
</dbReference>
<feature type="domain" description="Glycosyl transferase family 1" evidence="5">
    <location>
        <begin position="610"/>
        <end position="777"/>
    </location>
</feature>
<keyword evidence="2" id="KW-0808">Transferase</keyword>
<keyword evidence="1" id="KW-0489">Methyltransferase</keyword>
<feature type="region of interest" description="Disordered" evidence="4">
    <location>
        <begin position="383"/>
        <end position="404"/>
    </location>
</feature>
<dbReference type="Pfam" id="PF05045">
    <property type="entry name" value="RgpF"/>
    <property type="match status" value="1"/>
</dbReference>
<comment type="caution">
    <text evidence="6">The sequence shown here is derived from an EMBL/GenBank/DDBJ whole genome shotgun (WGS) entry which is preliminary data.</text>
</comment>
<dbReference type="SUPFAM" id="SSF53335">
    <property type="entry name" value="S-adenosyl-L-methionine-dependent methyltransferases"/>
    <property type="match status" value="1"/>
</dbReference>
<organism evidence="6 7">
    <name type="scientific">Martelella mangrovi</name>
    <dbReference type="NCBI Taxonomy" id="1397477"/>
    <lineage>
        <taxon>Bacteria</taxon>
        <taxon>Pseudomonadati</taxon>
        <taxon>Pseudomonadota</taxon>
        <taxon>Alphaproteobacteria</taxon>
        <taxon>Hyphomicrobiales</taxon>
        <taxon>Aurantimonadaceae</taxon>
        <taxon>Martelella</taxon>
    </lineage>
</organism>
<name>A0ABV2IH66_9HYPH</name>
<dbReference type="PANTHER" id="PTHR40048:SF1">
    <property type="entry name" value="RHAMNOSYL O-METHYLTRANSFERASE"/>
    <property type="match status" value="1"/>
</dbReference>
<feature type="compositionally biased region" description="Basic residues" evidence="4">
    <location>
        <begin position="383"/>
        <end position="393"/>
    </location>
</feature>
<dbReference type="Pfam" id="PF00534">
    <property type="entry name" value="Glycos_transf_1"/>
    <property type="match status" value="1"/>
</dbReference>
<dbReference type="InterPro" id="IPR029063">
    <property type="entry name" value="SAM-dependent_MTases_sf"/>
</dbReference>
<keyword evidence="7" id="KW-1185">Reference proteome</keyword>
<reference evidence="6 7" key="1">
    <citation type="submission" date="2024-06" db="EMBL/GenBank/DDBJ databases">
        <title>Genomic Encyclopedia of Type Strains, Phase IV (KMG-IV): sequencing the most valuable type-strain genomes for metagenomic binning, comparative biology and taxonomic classification.</title>
        <authorList>
            <person name="Goeker M."/>
        </authorList>
    </citation>
    <scope>NUCLEOTIDE SEQUENCE [LARGE SCALE GENOMIC DNA]</scope>
    <source>
        <strain evidence="6 7">DSM 28102</strain>
    </source>
</reference>
<gene>
    <name evidence="6" type="ORF">ABID12_004113</name>
</gene>
<sequence>MHSFLSTHAFEKPEKFLESAWLGHAPFAFHLVANLKPRMIVELGTHNGFSYFCFCQTIRKNNLGTKAYAVDTWQGDEHAGFYGEDVFSKVLELNTPYESFSSLMRMTFSEAVQYFPDGEIDLLHIDGRHLYEDVKRDFEEWAPKLSPNAVVLFHDTNVREREFGVWRFFRELGEKYPAFEFYHQHGLGIIAMGEVPECLKPFFEASRNEAELARSIYASLGSSVVTLSNEENRRVVVERNLEEQKREKASIVSQLGQANMSVAEAERRLDEKHRILDAKAEAIEFTEQKIQTLEERLSDLFIAKAQLLDELEHHKAGEVDLSQRLQVSNDRLARLETDLTFVTGRLQRARRRPFTLFRDLFLYWLLKFLAKLSPPLSKRRTARFAKSAAKRNPKRDPLGTSASVAGPPVTVSAYTNGFVSPQPQRECVLVISHEATRTGAPILSLNIINELSKTYDVISVTLLGGPLDKEFKKSAFANIELDRNSMSNAEIANRIFELAKAVKPSFAILNSVACYQTLDGLNRAEVPAISLVHEFASNLLVYPYFSEIVDKSDKVIFSTELTLSNFLELDHACRPLKVDILPQGLTKPPSNTIDAYTRKAEALAIERACGNDPDEIVIIGIGTIDYRKGPDVFIEVARKMREQAPSKTFRFVWVGDGLDIRGAVFPRFLVDQVKRSQLQAHFHFVPAMSDLDKLFELADALVICSRLDPLPNVGIDMLNAGKPMFCFDRTTGFSELLHAADFEACVAEYYDSNDLAAKLVASLPTKEVARKLGAEQQKKLMPLFDMGDYVRRLENIGKGLQAGKSQFQDDLNVIASSGLFRRDFYNLQDRKVPDRELIGEYIRVSKAGRRAIKALPGFHPFIFAKERDVVSTRDPLAQYIEEGCPSGPWKHDVIDEESAIDIDAAKTLKSALHIHAYYPEMLDNIIDRLNQNEILPDIFISTRAELEPAAVVATEKYRGATVSVRAFPNIGRDIGPLLTGFGSKLVNYDVVGHIHTKKSLHVESRDTIDKWNDFLMSNLLGSTKAGAMLDRIMSSLARKPETAIVYPDDPGIMSWCENMEIALSIAKRMGVDALPPYFNFPVGSMFFMRKNLFQRFVALDYGWKDYSREPLPIDGTELHALERLFGAVAHVEGLGTAVTNIRGLTR</sequence>